<evidence type="ECO:0000256" key="2">
    <source>
        <dbReference type="SAM" id="Phobius"/>
    </source>
</evidence>
<accession>A0A1G9YH33</accession>
<dbReference type="RefSeq" id="WP_167746078.1">
    <property type="nucleotide sequence ID" value="NZ_FNHI01000018.1"/>
</dbReference>
<organism evidence="3 4">
    <name type="scientific">Streptomyces wuyuanensis</name>
    <dbReference type="NCBI Taxonomy" id="1196353"/>
    <lineage>
        <taxon>Bacteria</taxon>
        <taxon>Bacillati</taxon>
        <taxon>Actinomycetota</taxon>
        <taxon>Actinomycetes</taxon>
        <taxon>Kitasatosporales</taxon>
        <taxon>Streptomycetaceae</taxon>
        <taxon>Streptomyces</taxon>
    </lineage>
</organism>
<keyword evidence="2" id="KW-1133">Transmembrane helix</keyword>
<keyword evidence="2" id="KW-0472">Membrane</keyword>
<evidence type="ECO:0000256" key="1">
    <source>
        <dbReference type="SAM" id="MobiDB-lite"/>
    </source>
</evidence>
<feature type="compositionally biased region" description="Basic and acidic residues" evidence="1">
    <location>
        <begin position="48"/>
        <end position="58"/>
    </location>
</feature>
<sequence>MTAVTSWLRGAVGTTLFLLIFVGWLIGNGSVQDRRLRRMRDAPGASGTEREHGPSDLR</sequence>
<keyword evidence="2" id="KW-0812">Transmembrane</keyword>
<dbReference type="AlphaFoldDB" id="A0A1G9YH33"/>
<feature type="transmembrane region" description="Helical" evidence="2">
    <location>
        <begin position="6"/>
        <end position="27"/>
    </location>
</feature>
<proteinExistence type="predicted"/>
<dbReference type="EMBL" id="FNHI01000018">
    <property type="protein sequence ID" value="SDN07856.1"/>
    <property type="molecule type" value="Genomic_DNA"/>
</dbReference>
<dbReference type="GeneID" id="96657133"/>
<protein>
    <submittedName>
        <fullName evidence="3">Uncharacterized protein</fullName>
    </submittedName>
</protein>
<keyword evidence="4" id="KW-1185">Reference proteome</keyword>
<reference evidence="4" key="1">
    <citation type="submission" date="2016-10" db="EMBL/GenBank/DDBJ databases">
        <authorList>
            <person name="Varghese N."/>
            <person name="Submissions S."/>
        </authorList>
    </citation>
    <scope>NUCLEOTIDE SEQUENCE [LARGE SCALE GENOMIC DNA]</scope>
    <source>
        <strain evidence="4">CGMCC 4.7042</strain>
    </source>
</reference>
<evidence type="ECO:0000313" key="3">
    <source>
        <dbReference type="EMBL" id="SDN07856.1"/>
    </source>
</evidence>
<dbReference type="Proteomes" id="UP000199063">
    <property type="component" value="Unassembled WGS sequence"/>
</dbReference>
<evidence type="ECO:0000313" key="4">
    <source>
        <dbReference type="Proteomes" id="UP000199063"/>
    </source>
</evidence>
<name>A0A1G9YH33_9ACTN</name>
<gene>
    <name evidence="3" type="ORF">SAMN05444921_118120</name>
</gene>
<feature type="region of interest" description="Disordered" evidence="1">
    <location>
        <begin position="36"/>
        <end position="58"/>
    </location>
</feature>